<dbReference type="InterPro" id="IPR027417">
    <property type="entry name" value="P-loop_NTPase"/>
</dbReference>
<evidence type="ECO:0000259" key="17">
    <source>
        <dbReference type="Pfam" id="PF22919"/>
    </source>
</evidence>
<dbReference type="PANTHER" id="PTHR43607:SF1">
    <property type="entry name" value="H(+)-TRANSPORTING TWO-SECTOR ATPASE"/>
    <property type="match status" value="1"/>
</dbReference>
<accession>A0A7C4TVU5</accession>
<comment type="function">
    <text evidence="12 13">Produces ATP from ADP in the presence of a proton gradient across the membrane. The V-type alpha chain is a catalytic subunit.</text>
</comment>
<dbReference type="Pfam" id="PF22919">
    <property type="entry name" value="ATP-synt_VA_C"/>
    <property type="match status" value="1"/>
</dbReference>
<comment type="similarity">
    <text evidence="1 13">Belongs to the ATPase alpha/beta chains family.</text>
</comment>
<dbReference type="NCBIfam" id="NF003220">
    <property type="entry name" value="PRK04192.1"/>
    <property type="match status" value="1"/>
</dbReference>
<evidence type="ECO:0000256" key="12">
    <source>
        <dbReference type="ARBA" id="ARBA00054855"/>
    </source>
</evidence>
<evidence type="ECO:0000259" key="16">
    <source>
        <dbReference type="Pfam" id="PF16886"/>
    </source>
</evidence>
<dbReference type="SUPFAM" id="SSF52540">
    <property type="entry name" value="P-loop containing nucleoside triphosphate hydrolases"/>
    <property type="match status" value="1"/>
</dbReference>
<dbReference type="AlphaFoldDB" id="A0A7C4TVU5"/>
<protein>
    <recommendedName>
        <fullName evidence="3 13">V-type ATP synthase alpha chain</fullName>
        <ecNumber evidence="2 13">7.1.2.2</ecNumber>
    </recommendedName>
    <alternativeName>
        <fullName evidence="11 13">V-ATPase subunit A</fullName>
    </alternativeName>
</protein>
<dbReference type="CDD" id="cd01134">
    <property type="entry name" value="V_A-ATPase_A"/>
    <property type="match status" value="1"/>
</dbReference>
<dbReference type="Gene3D" id="2.40.30.20">
    <property type="match status" value="1"/>
</dbReference>
<feature type="binding site" evidence="13">
    <location>
        <begin position="234"/>
        <end position="241"/>
    </location>
    <ligand>
        <name>ATP</name>
        <dbReference type="ChEBI" id="CHEBI:30616"/>
    </ligand>
</feature>
<evidence type="ECO:0000256" key="6">
    <source>
        <dbReference type="ARBA" id="ARBA00022781"/>
    </source>
</evidence>
<evidence type="ECO:0000256" key="7">
    <source>
        <dbReference type="ARBA" id="ARBA00022840"/>
    </source>
</evidence>
<evidence type="ECO:0000256" key="9">
    <source>
        <dbReference type="ARBA" id="ARBA00023065"/>
    </source>
</evidence>
<evidence type="ECO:0000256" key="13">
    <source>
        <dbReference type="HAMAP-Rule" id="MF_00309"/>
    </source>
</evidence>
<dbReference type="FunFam" id="2.40.30.20:FF:000002">
    <property type="entry name" value="V-type proton ATPase catalytic subunit A"/>
    <property type="match status" value="1"/>
</dbReference>
<comment type="catalytic activity">
    <reaction evidence="13">
        <text>ATP + H2O + 4 H(+)(in) = ADP + phosphate + 5 H(+)(out)</text>
        <dbReference type="Rhea" id="RHEA:57720"/>
        <dbReference type="ChEBI" id="CHEBI:15377"/>
        <dbReference type="ChEBI" id="CHEBI:15378"/>
        <dbReference type="ChEBI" id="CHEBI:30616"/>
        <dbReference type="ChEBI" id="CHEBI:43474"/>
        <dbReference type="ChEBI" id="CHEBI:456216"/>
        <dbReference type="EC" id="7.1.2.2"/>
    </reaction>
</comment>
<dbReference type="Gene3D" id="1.10.1140.10">
    <property type="entry name" value="Bovine Mitochondrial F1-atpase, Atp Synthase Beta Chain, Chain D, domain 3"/>
    <property type="match status" value="1"/>
</dbReference>
<dbReference type="Pfam" id="PF00006">
    <property type="entry name" value="ATP-synt_ab"/>
    <property type="match status" value="1"/>
</dbReference>
<evidence type="ECO:0000259" key="15">
    <source>
        <dbReference type="Pfam" id="PF02874"/>
    </source>
</evidence>
<keyword evidence="5 13" id="KW-0547">Nucleotide-binding</keyword>
<sequence>MEEKVGRIIKVAGPLVVAKDIPGAKMYEMVYVGDKRLFGEIIEVKGNLSSIQVYEDTSGIGPDEPVYATGMPLSVELGPGLIGSIYDGVQRPLDELRARYGDFVQRGVFAPPLDRERLWHFVPVCKVGEMLTGGDVVGEVQETTIIKHRILVPPGIEGVVKSIRDEGDFTVETVVAIIENQGKEYELKMFHKWPVRVARPVKRRIPPDEPLVTGQRVIDLFFPIAKGGTACVPGPFGSGKTVIQHQLSKWADADVIVFIGCGERGNEMTDVLIEFPELKDPKTGRPLMERTVLVANTSNMPVAAREASVFTGITIAEYYRDMGYDVALMADSTSRWAEAMREMSGRLEEMPGEEGYPAYLASRVSSFYERAGKVYVLGGKEKPTSLSVIGAVSPPGGDLSDPVVQSTLRTVRVFWSLDASLAYARHFPAIHWLQSYSMYGEELEEFYKHNAGEKWSEFRGRALAILRREAELQEMVRLVGIDALSSEDRLTLEIARSIREDFLQQNAFDPDDTYTSLKKQYRLIKLIFVFADYATVALSKGVELEKIATLPVRVEISRAKFIPEKTLEKFDEIEEHIKLAFEKLVSEVEYA</sequence>
<evidence type="ECO:0000256" key="3">
    <source>
        <dbReference type="ARBA" id="ARBA00018003"/>
    </source>
</evidence>
<evidence type="ECO:0000259" key="14">
    <source>
        <dbReference type="Pfam" id="PF00006"/>
    </source>
</evidence>
<dbReference type="PROSITE" id="PS00152">
    <property type="entry name" value="ATPASE_ALPHA_BETA"/>
    <property type="match status" value="1"/>
</dbReference>
<dbReference type="InterPro" id="IPR024034">
    <property type="entry name" value="ATPase_F1/V1_b/a_C"/>
</dbReference>
<dbReference type="InterPro" id="IPR020003">
    <property type="entry name" value="ATPase_a/bsu_AS"/>
</dbReference>
<dbReference type="EC" id="7.1.2.2" evidence="2 13"/>
<reference evidence="18" key="1">
    <citation type="journal article" date="2020" name="mSystems">
        <title>Genome- and Community-Level Interaction Insights into Carbon Utilization and Element Cycling Functions of Hydrothermarchaeota in Hydrothermal Sediment.</title>
        <authorList>
            <person name="Zhou Z."/>
            <person name="Liu Y."/>
            <person name="Xu W."/>
            <person name="Pan J."/>
            <person name="Luo Z.H."/>
            <person name="Li M."/>
        </authorList>
    </citation>
    <scope>NUCLEOTIDE SEQUENCE [LARGE SCALE GENOMIC DNA]</scope>
    <source>
        <strain evidence="18">SpSt-794</strain>
    </source>
</reference>
<keyword evidence="4 13" id="KW-0813">Transport</keyword>
<proteinExistence type="inferred from homology"/>
<keyword evidence="6 13" id="KW-0375">Hydrogen ion transport</keyword>
<name>A0A7C4TVU5_9BACT</name>
<evidence type="ECO:0000256" key="2">
    <source>
        <dbReference type="ARBA" id="ARBA00012473"/>
    </source>
</evidence>
<dbReference type="InterPro" id="IPR055190">
    <property type="entry name" value="ATP-synt_VA_C"/>
</dbReference>
<dbReference type="HAMAP" id="MF_00309">
    <property type="entry name" value="ATP_synth_A_arch"/>
    <property type="match status" value="1"/>
</dbReference>
<evidence type="ECO:0000313" key="18">
    <source>
        <dbReference type="EMBL" id="HGW60431.1"/>
    </source>
</evidence>
<feature type="domain" description="ATPsynthase alpha/beta subunit barrel-sandwich" evidence="16">
    <location>
        <begin position="111"/>
        <end position="196"/>
    </location>
</feature>
<dbReference type="Gene3D" id="2.40.50.100">
    <property type="match status" value="1"/>
</dbReference>
<keyword evidence="7 13" id="KW-0067">ATP-binding</keyword>
<evidence type="ECO:0000256" key="8">
    <source>
        <dbReference type="ARBA" id="ARBA00022967"/>
    </source>
</evidence>
<dbReference type="CDD" id="cd18119">
    <property type="entry name" value="ATP-synt_V_A-type_alpha_N"/>
    <property type="match status" value="1"/>
</dbReference>
<dbReference type="Gene3D" id="3.40.50.300">
    <property type="entry name" value="P-loop containing nucleotide triphosphate hydrolases"/>
    <property type="match status" value="1"/>
</dbReference>
<dbReference type="EMBL" id="DTHV01000102">
    <property type="protein sequence ID" value="HGW60431.1"/>
    <property type="molecule type" value="Genomic_DNA"/>
</dbReference>
<organism evidence="18">
    <name type="scientific">Caldisericum exile</name>
    <dbReference type="NCBI Taxonomy" id="693075"/>
    <lineage>
        <taxon>Bacteria</taxon>
        <taxon>Pseudomonadati</taxon>
        <taxon>Caldisericota/Cryosericota group</taxon>
        <taxon>Caldisericota</taxon>
        <taxon>Caldisericia</taxon>
        <taxon>Caldisericales</taxon>
        <taxon>Caldisericaceae</taxon>
        <taxon>Caldisericum</taxon>
    </lineage>
</organism>
<dbReference type="InterPro" id="IPR023366">
    <property type="entry name" value="ATP_synth_asu-like_sf"/>
</dbReference>
<dbReference type="InterPro" id="IPR022878">
    <property type="entry name" value="V-ATPase_asu"/>
</dbReference>
<dbReference type="GO" id="GO:0045259">
    <property type="term" value="C:proton-transporting ATP synthase complex"/>
    <property type="evidence" value="ECO:0007669"/>
    <property type="project" value="UniProtKB-ARBA"/>
</dbReference>
<dbReference type="GO" id="GO:0046933">
    <property type="term" value="F:proton-transporting ATP synthase activity, rotational mechanism"/>
    <property type="evidence" value="ECO:0007669"/>
    <property type="project" value="UniProtKB-UniRule"/>
</dbReference>
<dbReference type="CDD" id="cd18111">
    <property type="entry name" value="ATP-synt_V_A-type_alpha_C"/>
    <property type="match status" value="1"/>
</dbReference>
<dbReference type="GO" id="GO:0042777">
    <property type="term" value="P:proton motive force-driven plasma membrane ATP synthesis"/>
    <property type="evidence" value="ECO:0007669"/>
    <property type="project" value="UniProtKB-UniRule"/>
</dbReference>
<dbReference type="GO" id="GO:0005524">
    <property type="term" value="F:ATP binding"/>
    <property type="evidence" value="ECO:0007669"/>
    <property type="project" value="UniProtKB-UniRule"/>
</dbReference>
<evidence type="ECO:0000256" key="10">
    <source>
        <dbReference type="ARBA" id="ARBA00023310"/>
    </source>
</evidence>
<dbReference type="SUPFAM" id="SSF50615">
    <property type="entry name" value="N-terminal domain of alpha and beta subunits of F1 ATP synthase"/>
    <property type="match status" value="1"/>
</dbReference>
<feature type="domain" description="ATPase F1/V1/A1 complex alpha/beta subunit N-terminal" evidence="15">
    <location>
        <begin position="8"/>
        <end position="70"/>
    </location>
</feature>
<dbReference type="Pfam" id="PF16886">
    <property type="entry name" value="ATP-synt_ab_Xtn"/>
    <property type="match status" value="1"/>
</dbReference>
<keyword evidence="9 13" id="KW-0406">Ion transport</keyword>
<keyword evidence="10 13" id="KW-0066">ATP synthesis</keyword>
<dbReference type="InterPro" id="IPR036121">
    <property type="entry name" value="ATPase_F1/V1/A1_a/bsu_N_sf"/>
</dbReference>
<dbReference type="InterPro" id="IPR004100">
    <property type="entry name" value="ATPase_F1/V1/A1_a/bsu_N"/>
</dbReference>
<dbReference type="FunFam" id="2.40.50.100:FF:000008">
    <property type="entry name" value="V-type proton ATPase catalytic subunit A"/>
    <property type="match status" value="1"/>
</dbReference>
<dbReference type="Pfam" id="PF02874">
    <property type="entry name" value="ATP-synt_ab_N"/>
    <property type="match status" value="1"/>
</dbReference>
<gene>
    <name evidence="13" type="primary">atpA</name>
    <name evidence="18" type="ORF">ENV82_03250</name>
</gene>
<dbReference type="InterPro" id="IPR031686">
    <property type="entry name" value="ATP-synth_a_Xtn"/>
</dbReference>
<dbReference type="SUPFAM" id="SSF47917">
    <property type="entry name" value="C-terminal domain of alpha and beta subunits of F1 ATP synthase"/>
    <property type="match status" value="1"/>
</dbReference>
<evidence type="ECO:0000256" key="4">
    <source>
        <dbReference type="ARBA" id="ARBA00022448"/>
    </source>
</evidence>
<feature type="domain" description="ATP synthase A/B type C-terminal" evidence="17">
    <location>
        <begin position="445"/>
        <end position="546"/>
    </location>
</feature>
<evidence type="ECO:0000256" key="1">
    <source>
        <dbReference type="ARBA" id="ARBA00008936"/>
    </source>
</evidence>
<keyword evidence="8 13" id="KW-1278">Translocase</keyword>
<comment type="caution">
    <text evidence="18">The sequence shown here is derived from an EMBL/GenBank/DDBJ whole genome shotgun (WGS) entry which is preliminary data.</text>
</comment>
<dbReference type="PANTHER" id="PTHR43607">
    <property type="entry name" value="V-TYPE PROTON ATPASE CATALYTIC SUBUNIT A"/>
    <property type="match status" value="1"/>
</dbReference>
<evidence type="ECO:0000256" key="5">
    <source>
        <dbReference type="ARBA" id="ARBA00022741"/>
    </source>
</evidence>
<dbReference type="GO" id="GO:0046961">
    <property type="term" value="F:proton-transporting ATPase activity, rotational mechanism"/>
    <property type="evidence" value="ECO:0007669"/>
    <property type="project" value="InterPro"/>
</dbReference>
<evidence type="ECO:0000256" key="11">
    <source>
        <dbReference type="ARBA" id="ARBA00031719"/>
    </source>
</evidence>
<dbReference type="InterPro" id="IPR000194">
    <property type="entry name" value="ATPase_F1/V1/A1_a/bsu_nucl-bd"/>
</dbReference>
<feature type="domain" description="ATPase F1/V1/A1 complex alpha/beta subunit nucleotide-binding" evidence="14">
    <location>
        <begin position="214"/>
        <end position="437"/>
    </location>
</feature>